<evidence type="ECO:0000256" key="1">
    <source>
        <dbReference type="ARBA" id="ARBA00008791"/>
    </source>
</evidence>
<comment type="similarity">
    <text evidence="1">Belongs to the universal stress protein A family.</text>
</comment>
<dbReference type="PRINTS" id="PR01438">
    <property type="entry name" value="UNVRSLSTRESS"/>
</dbReference>
<evidence type="ECO:0000259" key="2">
    <source>
        <dbReference type="Pfam" id="PF00582"/>
    </source>
</evidence>
<dbReference type="EMBL" id="VYGV01000018">
    <property type="protein sequence ID" value="NWF47697.1"/>
    <property type="molecule type" value="Genomic_DNA"/>
</dbReference>
<gene>
    <name evidence="3" type="ORF">F3K02_20940</name>
</gene>
<dbReference type="InterPro" id="IPR014729">
    <property type="entry name" value="Rossmann-like_a/b/a_fold"/>
</dbReference>
<dbReference type="InterPro" id="IPR006015">
    <property type="entry name" value="Universal_stress_UspA"/>
</dbReference>
<sequence>MIKILIPVDGSEHALLAVRHALRLVSAGLKARFVVANVQETATLYELMVAHDPAVLEQVNEAAGHDLMRSAVHLLQAAGLSVTQDTATGDPANMLVEMVERNGCEAVIMTAHGGGLRAAVLGSVSQEMVRLSPVPVTLVKPPVDEPVDDAVDEIAGEAGI</sequence>
<dbReference type="Gene3D" id="3.40.50.620">
    <property type="entry name" value="HUPs"/>
    <property type="match status" value="1"/>
</dbReference>
<dbReference type="RefSeq" id="WP_177137592.1">
    <property type="nucleotide sequence ID" value="NZ_VYGV01000018.1"/>
</dbReference>
<proteinExistence type="inferred from homology"/>
<evidence type="ECO:0000313" key="4">
    <source>
        <dbReference type="Proteomes" id="UP000545507"/>
    </source>
</evidence>
<feature type="domain" description="UspA" evidence="2">
    <location>
        <begin position="3"/>
        <end position="140"/>
    </location>
</feature>
<protein>
    <submittedName>
        <fullName evidence="3">Universal stress protein</fullName>
    </submittedName>
</protein>
<dbReference type="Proteomes" id="UP000545507">
    <property type="component" value="Unassembled WGS sequence"/>
</dbReference>
<dbReference type="PANTHER" id="PTHR46268:SF6">
    <property type="entry name" value="UNIVERSAL STRESS PROTEIN UP12"/>
    <property type="match status" value="1"/>
</dbReference>
<comment type="caution">
    <text evidence="3">The sequence shown here is derived from an EMBL/GenBank/DDBJ whole genome shotgun (WGS) entry which is preliminary data.</text>
</comment>
<keyword evidence="4" id="KW-1185">Reference proteome</keyword>
<dbReference type="PANTHER" id="PTHR46268">
    <property type="entry name" value="STRESS RESPONSE PROTEIN NHAX"/>
    <property type="match status" value="1"/>
</dbReference>
<dbReference type="AlphaFoldDB" id="A0A7Y8KZI3"/>
<dbReference type="Pfam" id="PF00582">
    <property type="entry name" value="Usp"/>
    <property type="match status" value="1"/>
</dbReference>
<dbReference type="InterPro" id="IPR006016">
    <property type="entry name" value="UspA"/>
</dbReference>
<evidence type="ECO:0000313" key="3">
    <source>
        <dbReference type="EMBL" id="NWF47697.1"/>
    </source>
</evidence>
<name>A0A7Y8KZI3_9BURK</name>
<organism evidence="3 4">
    <name type="scientific">Hydrogenophaga aromaticivorans</name>
    <dbReference type="NCBI Taxonomy" id="2610898"/>
    <lineage>
        <taxon>Bacteria</taxon>
        <taxon>Pseudomonadati</taxon>
        <taxon>Pseudomonadota</taxon>
        <taxon>Betaproteobacteria</taxon>
        <taxon>Burkholderiales</taxon>
        <taxon>Comamonadaceae</taxon>
        <taxon>Hydrogenophaga</taxon>
    </lineage>
</organism>
<dbReference type="SUPFAM" id="SSF52402">
    <property type="entry name" value="Adenine nucleotide alpha hydrolases-like"/>
    <property type="match status" value="1"/>
</dbReference>
<accession>A0A7Y8KZI3</accession>
<dbReference type="CDD" id="cd00293">
    <property type="entry name" value="USP-like"/>
    <property type="match status" value="1"/>
</dbReference>
<reference evidence="3 4" key="1">
    <citation type="submission" date="2019-09" db="EMBL/GenBank/DDBJ databases">
        <title>Hydrogenophaga aromatica sp. nov., isolated from a para-xylene-degrading enrichment culture.</title>
        <authorList>
            <person name="Tancsics A."/>
            <person name="Banerjee S."/>
        </authorList>
    </citation>
    <scope>NUCLEOTIDE SEQUENCE [LARGE SCALE GENOMIC DNA]</scope>
    <source>
        <strain evidence="3 4">D2P1</strain>
    </source>
</reference>